<organism evidence="1 2">
    <name type="scientific">Rhizobium leucaenae</name>
    <dbReference type="NCBI Taxonomy" id="29450"/>
    <lineage>
        <taxon>Bacteria</taxon>
        <taxon>Pseudomonadati</taxon>
        <taxon>Pseudomonadota</taxon>
        <taxon>Alphaproteobacteria</taxon>
        <taxon>Hyphomicrobiales</taxon>
        <taxon>Rhizobiaceae</taxon>
        <taxon>Rhizobium/Agrobacterium group</taxon>
        <taxon>Rhizobium</taxon>
    </lineage>
</organism>
<dbReference type="Proteomes" id="UP000543836">
    <property type="component" value="Unassembled WGS sequence"/>
</dbReference>
<sequence length="219" mass="23495">MAFLLLRQVLPQKPIWTSPAFVKQASRSGFSTLDTASITKPVLKMIAATPSVDTVRIGSVRWRGVGIGVDVRQRCRRRGRRLGRAAEVGKIDGGSRAAGAFRGLALRTRLRQQPASILRIAAESGIDWLVDELGSRSSTGNRCDRDDSASSATMDVSRCTLQGCLVETNVENALLDAMKTKPAATVTVTTPDGKNIPIKLSLDGFPEAFAAMKAADRGK</sequence>
<comment type="caution">
    <text evidence="1">The sequence shown here is derived from an EMBL/GenBank/DDBJ whole genome shotgun (WGS) entry which is preliminary data.</text>
</comment>
<gene>
    <name evidence="1" type="ORF">GGE60_002991</name>
</gene>
<keyword evidence="2" id="KW-1185">Reference proteome</keyword>
<reference evidence="1 2" key="1">
    <citation type="submission" date="2020-08" db="EMBL/GenBank/DDBJ databases">
        <title>Genomic Encyclopedia of Type Strains, Phase IV (KMG-V): Genome sequencing to study the core and pangenomes of soil and plant-associated prokaryotes.</title>
        <authorList>
            <person name="Whitman W."/>
        </authorList>
    </citation>
    <scope>NUCLEOTIDE SEQUENCE [LARGE SCALE GENOMIC DNA]</scope>
    <source>
        <strain evidence="1 2">SEMIA 492</strain>
    </source>
</reference>
<evidence type="ECO:0000313" key="2">
    <source>
        <dbReference type="Proteomes" id="UP000543836"/>
    </source>
</evidence>
<dbReference type="Pfam" id="PF06776">
    <property type="entry name" value="IalB"/>
    <property type="match status" value="1"/>
</dbReference>
<dbReference type="Gene3D" id="2.60.40.1880">
    <property type="entry name" value="Invasion associated locus B (IalB) protein"/>
    <property type="match status" value="1"/>
</dbReference>
<dbReference type="OrthoDB" id="9797912at2"/>
<evidence type="ECO:0008006" key="3">
    <source>
        <dbReference type="Google" id="ProtNLM"/>
    </source>
</evidence>
<evidence type="ECO:0000313" key="1">
    <source>
        <dbReference type="EMBL" id="MBB4568872.1"/>
    </source>
</evidence>
<proteinExistence type="predicted"/>
<dbReference type="EMBL" id="JACIIG010000006">
    <property type="protein sequence ID" value="MBB4568872.1"/>
    <property type="molecule type" value="Genomic_DNA"/>
</dbReference>
<name>A0A7W6ZVB9_9HYPH</name>
<dbReference type="AlphaFoldDB" id="A0A7W6ZVB9"/>
<accession>A0A7W6ZVB9</accession>
<protein>
    <recommendedName>
        <fullName evidence="3">Invasion associated locus B family protein</fullName>
    </recommendedName>
</protein>
<dbReference type="InterPro" id="IPR010642">
    <property type="entry name" value="Invasion_prot_B"/>
</dbReference>
<dbReference type="InterPro" id="IPR038696">
    <property type="entry name" value="IalB_sf"/>
</dbReference>